<evidence type="ECO:0000313" key="2">
    <source>
        <dbReference type="EMBL" id="MUM65742.1"/>
    </source>
</evidence>
<evidence type="ECO:0000313" key="3">
    <source>
        <dbReference type="Proteomes" id="UP000440125"/>
    </source>
</evidence>
<dbReference type="GO" id="GO:0003700">
    <property type="term" value="F:DNA-binding transcription factor activity"/>
    <property type="evidence" value="ECO:0007669"/>
    <property type="project" value="InterPro"/>
</dbReference>
<dbReference type="InterPro" id="IPR001845">
    <property type="entry name" value="HTH_ArsR_DNA-bd_dom"/>
</dbReference>
<name>A0A6A9QEM8_ACIIN</name>
<dbReference type="CDD" id="cd00090">
    <property type="entry name" value="HTH_ARSR"/>
    <property type="match status" value="1"/>
</dbReference>
<dbReference type="PANTHER" id="PTHR37318:SF1">
    <property type="entry name" value="BSL7504 PROTEIN"/>
    <property type="match status" value="1"/>
</dbReference>
<dbReference type="RefSeq" id="WP_338078046.1">
    <property type="nucleotide sequence ID" value="NZ_JBGTCZ010000080.1"/>
</dbReference>
<organism evidence="2 3">
    <name type="scientific">Acidianus infernus</name>
    <dbReference type="NCBI Taxonomy" id="12915"/>
    <lineage>
        <taxon>Archaea</taxon>
        <taxon>Thermoproteota</taxon>
        <taxon>Thermoprotei</taxon>
        <taxon>Sulfolobales</taxon>
        <taxon>Sulfolobaceae</taxon>
        <taxon>Acidianus</taxon>
    </lineage>
</organism>
<accession>A0A6A9QEM8</accession>
<comment type="caution">
    <text evidence="2">The sequence shown here is derived from an EMBL/GenBank/DDBJ whole genome shotgun (WGS) entry which is preliminary data.</text>
</comment>
<dbReference type="AlphaFoldDB" id="A0A6A9QEM8"/>
<dbReference type="Pfam" id="PF13601">
    <property type="entry name" value="HTH_34"/>
    <property type="match status" value="1"/>
</dbReference>
<dbReference type="PANTHER" id="PTHR37318">
    <property type="entry name" value="BSL7504 PROTEIN"/>
    <property type="match status" value="1"/>
</dbReference>
<dbReference type="Proteomes" id="UP000440125">
    <property type="component" value="Unassembled WGS sequence"/>
</dbReference>
<sequence length="103" mass="11776">MSDDLKKLMEILSDPALNNSIRLGILLALFGLESINFSQLLKILNIPKSSLYTHLQVLEEGGYIRMTKKFTALGPRTFIEITEKGKEVMRQYLMLVNKMSDKK</sequence>
<evidence type="ECO:0000259" key="1">
    <source>
        <dbReference type="SMART" id="SM00418"/>
    </source>
</evidence>
<dbReference type="SUPFAM" id="SSF46785">
    <property type="entry name" value="Winged helix' DNA-binding domain"/>
    <property type="match status" value="1"/>
</dbReference>
<reference evidence="2 3" key="1">
    <citation type="submission" date="2019-10" db="EMBL/GenBank/DDBJ databases">
        <title>Genome Sequences from Six Type Strain Members of the Archaeal Family Sulfolobaceae: Acidianus ambivalens, Acidianus infernus, Metallosphaera prunae, Stygiolobus azoricus, Sulfolobus metallicus, and Sulfurisphaera ohwakuensis.</title>
        <authorList>
            <person name="Counts J.A."/>
            <person name="Kelly R.M."/>
        </authorList>
    </citation>
    <scope>NUCLEOTIDE SEQUENCE [LARGE SCALE GENOMIC DNA]</scope>
    <source>
        <strain evidence="2 3">DSM 3191</strain>
    </source>
</reference>
<keyword evidence="3" id="KW-1185">Reference proteome</keyword>
<proteinExistence type="predicted"/>
<dbReference type="EMBL" id="WFIY01000004">
    <property type="protein sequence ID" value="MUM65742.1"/>
    <property type="molecule type" value="Genomic_DNA"/>
</dbReference>
<dbReference type="InterPro" id="IPR036388">
    <property type="entry name" value="WH-like_DNA-bd_sf"/>
</dbReference>
<dbReference type="Gene3D" id="1.10.10.10">
    <property type="entry name" value="Winged helix-like DNA-binding domain superfamily/Winged helix DNA-binding domain"/>
    <property type="match status" value="1"/>
</dbReference>
<dbReference type="InterPro" id="IPR027395">
    <property type="entry name" value="WH_DNA-bd_dom"/>
</dbReference>
<protein>
    <submittedName>
        <fullName evidence="2">Helix-turn-helix domain-containing protein</fullName>
    </submittedName>
</protein>
<feature type="domain" description="HTH arsR-type" evidence="1">
    <location>
        <begin position="10"/>
        <end position="94"/>
    </location>
</feature>
<dbReference type="SMART" id="SM00418">
    <property type="entry name" value="HTH_ARSR"/>
    <property type="match status" value="1"/>
</dbReference>
<dbReference type="InterPro" id="IPR011991">
    <property type="entry name" value="ArsR-like_HTH"/>
</dbReference>
<dbReference type="InterPro" id="IPR036390">
    <property type="entry name" value="WH_DNA-bd_sf"/>
</dbReference>
<gene>
    <name evidence="2" type="ORF">D1867_10915</name>
</gene>